<protein>
    <recommendedName>
        <fullName evidence="2">Curli production assembly/transport component CsgF</fullName>
    </recommendedName>
</protein>
<dbReference type="EMBL" id="MLBY01000005">
    <property type="protein sequence ID" value="MEE7459803.1"/>
    <property type="molecule type" value="Genomic_DNA"/>
</dbReference>
<comment type="caution">
    <text evidence="5">The sequence shown here is derived from an EMBL/GenBank/DDBJ whole genome shotgun (WGS) entry which is preliminary data.</text>
</comment>
<accession>A0ABU7THF1</accession>
<keyword evidence="6" id="KW-1185">Reference proteome</keyword>
<reference evidence="5 6" key="1">
    <citation type="journal article" date="2012" name="Genet. Mol. Biol.">
        <title>Analysis of 16S rRNA and mxaF genes revealing insights into Methylobacterium niche-specific plant association.</title>
        <authorList>
            <person name="Dourado M.N."/>
            <person name="Andreote F.D."/>
            <person name="Dini-Andreote F."/>
            <person name="Conti R."/>
            <person name="Araujo J.M."/>
            <person name="Araujo W.L."/>
        </authorList>
    </citation>
    <scope>NUCLEOTIDE SEQUENCE [LARGE SCALE GENOMIC DNA]</scope>
    <source>
        <strain evidence="5 6">SR1.6/4</strain>
    </source>
</reference>
<keyword evidence="3 4" id="KW-0732">Signal</keyword>
<dbReference type="Proteomes" id="UP001349262">
    <property type="component" value="Unassembled WGS sequence"/>
</dbReference>
<organism evidence="5 6">
    <name type="scientific">Methylobacterium radiotolerans</name>
    <dbReference type="NCBI Taxonomy" id="31998"/>
    <lineage>
        <taxon>Bacteria</taxon>
        <taxon>Pseudomonadati</taxon>
        <taxon>Pseudomonadota</taxon>
        <taxon>Alphaproteobacteria</taxon>
        <taxon>Hyphomicrobiales</taxon>
        <taxon>Methylobacteriaceae</taxon>
        <taxon>Methylobacterium</taxon>
    </lineage>
</organism>
<proteinExistence type="predicted"/>
<name>A0ABU7THF1_9HYPH</name>
<evidence type="ECO:0000256" key="3">
    <source>
        <dbReference type="ARBA" id="ARBA00022729"/>
    </source>
</evidence>
<comment type="function">
    <text evidence="1">May be involved in the biogenesis of curli organelles.</text>
</comment>
<evidence type="ECO:0000256" key="4">
    <source>
        <dbReference type="SAM" id="SignalP"/>
    </source>
</evidence>
<evidence type="ECO:0000256" key="1">
    <source>
        <dbReference type="ARBA" id="ARBA00003989"/>
    </source>
</evidence>
<dbReference type="Pfam" id="PF10614">
    <property type="entry name" value="CsgF"/>
    <property type="match status" value="1"/>
</dbReference>
<gene>
    <name evidence="5" type="ORF">MRSR164_24425</name>
</gene>
<evidence type="ECO:0000313" key="5">
    <source>
        <dbReference type="EMBL" id="MEE7459803.1"/>
    </source>
</evidence>
<feature type="signal peptide" evidence="4">
    <location>
        <begin position="1"/>
        <end position="20"/>
    </location>
</feature>
<feature type="chain" id="PRO_5046669568" description="Curli production assembly/transport component CsgF" evidence="4">
    <location>
        <begin position="21"/>
        <end position="148"/>
    </location>
</feature>
<evidence type="ECO:0000313" key="6">
    <source>
        <dbReference type="Proteomes" id="UP001349262"/>
    </source>
</evidence>
<sequence length="148" mass="15297">MKPVVAGACVAFLAASTAFASPLNYQPVNPSFGGSPLNGGWLQSQATAQNIFVRKRQLADALAQATLQAEQRQTATSPASNFAAIINARLLAAVADRITNAIFGENAQQSGTFVVQGTTIAFQQVNGNVQITVNDGASTSTVTVPLGF</sequence>
<dbReference type="InterPro" id="IPR018893">
    <property type="entry name" value="T8SS_CsgF"/>
</dbReference>
<evidence type="ECO:0000256" key="2">
    <source>
        <dbReference type="ARBA" id="ARBA00014031"/>
    </source>
</evidence>